<gene>
    <name evidence="8" type="ORF">DL346_06335</name>
</gene>
<dbReference type="EMBL" id="QLUW01000001">
    <property type="protein sequence ID" value="RAP78058.1"/>
    <property type="molecule type" value="Genomic_DNA"/>
</dbReference>
<proteinExistence type="inferred from homology"/>
<keyword evidence="3" id="KW-1003">Cell membrane</keyword>
<protein>
    <submittedName>
        <fullName evidence="8">DUF350 domain-containing protein</fullName>
    </submittedName>
</protein>
<dbReference type="GO" id="GO:0005886">
    <property type="term" value="C:plasma membrane"/>
    <property type="evidence" value="ECO:0007669"/>
    <property type="project" value="UniProtKB-SubCell"/>
</dbReference>
<sequence length="134" mass="14366">MTLNEMVAIFVWTGAGAVLLIVLMAVDSLFTRYKDLEEIKKGNVAVTSRFVMKLLAQAYILSQSISTSNHLGEALLVSVISFVILLLVESLVEFALRRTAGLDLSEGTKANKMAHALFAGSLHLAGALIIGSCL</sequence>
<keyword evidence="9" id="KW-1185">Reference proteome</keyword>
<dbReference type="Pfam" id="PF03994">
    <property type="entry name" value="DUF350"/>
    <property type="match status" value="1"/>
</dbReference>
<dbReference type="PANTHER" id="PTHR40043">
    <property type="entry name" value="UPF0719 INNER MEMBRANE PROTEIN YJFL"/>
    <property type="match status" value="1"/>
</dbReference>
<evidence type="ECO:0000256" key="5">
    <source>
        <dbReference type="ARBA" id="ARBA00022989"/>
    </source>
</evidence>
<reference evidence="8 9" key="1">
    <citation type="submission" date="2018-06" db="EMBL/GenBank/DDBJ databases">
        <title>Paenibacillus montanisoli sp. nov., isolated from mountain area soil.</title>
        <authorList>
            <person name="Wu M."/>
        </authorList>
    </citation>
    <scope>NUCLEOTIDE SEQUENCE [LARGE SCALE GENOMIC DNA]</scope>
    <source>
        <strain evidence="8 9">RA17</strain>
    </source>
</reference>
<dbReference type="Proteomes" id="UP000249260">
    <property type="component" value="Unassembled WGS sequence"/>
</dbReference>
<dbReference type="PANTHER" id="PTHR40043:SF1">
    <property type="entry name" value="UPF0719 INNER MEMBRANE PROTEIN YJFL"/>
    <property type="match status" value="1"/>
</dbReference>
<evidence type="ECO:0000256" key="3">
    <source>
        <dbReference type="ARBA" id="ARBA00022475"/>
    </source>
</evidence>
<evidence type="ECO:0000256" key="4">
    <source>
        <dbReference type="ARBA" id="ARBA00022692"/>
    </source>
</evidence>
<evidence type="ECO:0000256" key="6">
    <source>
        <dbReference type="ARBA" id="ARBA00023136"/>
    </source>
</evidence>
<dbReference type="RefSeq" id="WP_112881183.1">
    <property type="nucleotide sequence ID" value="NZ_QLUW01000001.1"/>
</dbReference>
<feature type="transmembrane region" description="Helical" evidence="7">
    <location>
        <begin position="113"/>
        <end position="131"/>
    </location>
</feature>
<feature type="transmembrane region" description="Helical" evidence="7">
    <location>
        <begin position="74"/>
        <end position="92"/>
    </location>
</feature>
<evidence type="ECO:0000256" key="2">
    <source>
        <dbReference type="ARBA" id="ARBA00005779"/>
    </source>
</evidence>
<evidence type="ECO:0000313" key="8">
    <source>
        <dbReference type="EMBL" id="RAP78058.1"/>
    </source>
</evidence>
<feature type="transmembrane region" description="Helical" evidence="7">
    <location>
        <begin position="6"/>
        <end position="30"/>
    </location>
</feature>
<comment type="similarity">
    <text evidence="2">Belongs to the UPF0719 family.</text>
</comment>
<comment type="subcellular location">
    <subcellularLocation>
        <location evidence="1">Cell membrane</location>
        <topology evidence="1">Multi-pass membrane protein</topology>
    </subcellularLocation>
</comment>
<dbReference type="InterPro" id="IPR007140">
    <property type="entry name" value="DUF350"/>
</dbReference>
<comment type="caution">
    <text evidence="8">The sequence shown here is derived from an EMBL/GenBank/DDBJ whole genome shotgun (WGS) entry which is preliminary data.</text>
</comment>
<evidence type="ECO:0000256" key="7">
    <source>
        <dbReference type="SAM" id="Phobius"/>
    </source>
</evidence>
<dbReference type="OrthoDB" id="2678278at2"/>
<evidence type="ECO:0000256" key="1">
    <source>
        <dbReference type="ARBA" id="ARBA00004651"/>
    </source>
</evidence>
<keyword evidence="5 7" id="KW-1133">Transmembrane helix</keyword>
<keyword evidence="6 7" id="KW-0472">Membrane</keyword>
<dbReference type="AlphaFoldDB" id="A0A328U5D4"/>
<evidence type="ECO:0000313" key="9">
    <source>
        <dbReference type="Proteomes" id="UP000249260"/>
    </source>
</evidence>
<accession>A0A328U5D4</accession>
<organism evidence="8 9">
    <name type="scientific">Paenibacillus montanisoli</name>
    <dbReference type="NCBI Taxonomy" id="2081970"/>
    <lineage>
        <taxon>Bacteria</taxon>
        <taxon>Bacillati</taxon>
        <taxon>Bacillota</taxon>
        <taxon>Bacilli</taxon>
        <taxon>Bacillales</taxon>
        <taxon>Paenibacillaceae</taxon>
        <taxon>Paenibacillus</taxon>
    </lineage>
</organism>
<keyword evidence="4 7" id="KW-0812">Transmembrane</keyword>
<name>A0A328U5D4_9BACL</name>